<keyword evidence="1" id="KW-0472">Membrane</keyword>
<keyword evidence="1" id="KW-0812">Transmembrane</keyword>
<sequence length="131" mass="14752">MRESLFIIFFQFVCHSSNSLGVTLGSTFFRPVPLLTWTAPSIDLALSILALFFSCKCCCCWSSRRSRDLFFGKDSVVLLLLQLLSLENTFKWPAAVVDAAIPLLCFKLVSVSFNGDLIIIFVGETIFFFLF</sequence>
<keyword evidence="1" id="KW-1133">Transmembrane helix</keyword>
<dbReference type="HOGENOM" id="CLU_1928786_0_0_1"/>
<feature type="transmembrane region" description="Helical" evidence="1">
    <location>
        <begin position="35"/>
        <end position="55"/>
    </location>
</feature>
<name>C8Z4X2_YEAS8</name>
<dbReference type="Proteomes" id="UP000000286">
    <property type="component" value="Chromosome IV"/>
</dbReference>
<protein>
    <submittedName>
        <fullName evidence="2">EC1118_1D0_2982p</fullName>
    </submittedName>
</protein>
<reference evidence="2 3" key="1">
    <citation type="journal article" date="2009" name="Proc. Natl. Acad. Sci. U.S.A.">
        <title>Eukaryote-to-eukaryote gene transfer events revealed by the genome sequence of the wine yeast Saccharomyces cerevisiae EC1118.</title>
        <authorList>
            <person name="Novo M."/>
            <person name="Bigey F."/>
            <person name="Beyne E."/>
            <person name="Galeote V."/>
            <person name="Gavory F."/>
            <person name="Mallet S."/>
            <person name="Cambot B."/>
            <person name="Legras J.L."/>
            <person name="Wincker P."/>
            <person name="Casaregola S."/>
            <person name="Dequin S."/>
        </authorList>
    </citation>
    <scope>NUCLEOTIDE SEQUENCE [LARGE SCALE GENOMIC DNA]</scope>
    <source>
        <strain evidence="3">Lalvin EC1118 / Prise de mousse</strain>
    </source>
</reference>
<organism evidence="2 3">
    <name type="scientific">Saccharomyces cerevisiae (strain Lalvin EC1118 / Prise de mousse)</name>
    <name type="common">Baker's yeast</name>
    <dbReference type="NCBI Taxonomy" id="643680"/>
    <lineage>
        <taxon>Eukaryota</taxon>
        <taxon>Fungi</taxon>
        <taxon>Dikarya</taxon>
        <taxon>Ascomycota</taxon>
        <taxon>Saccharomycotina</taxon>
        <taxon>Saccharomycetes</taxon>
        <taxon>Saccharomycetales</taxon>
        <taxon>Saccharomycetaceae</taxon>
        <taxon>Saccharomyces</taxon>
    </lineage>
</organism>
<gene>
    <name evidence="2" type="ORF">EC1118_1D0_2982g</name>
</gene>
<evidence type="ECO:0000313" key="3">
    <source>
        <dbReference type="Proteomes" id="UP000000286"/>
    </source>
</evidence>
<dbReference type="EMBL" id="FN393063">
    <property type="protein sequence ID" value="CAY78561.1"/>
    <property type="molecule type" value="Genomic_DNA"/>
</dbReference>
<dbReference type="AlphaFoldDB" id="C8Z4X2"/>
<evidence type="ECO:0000313" key="2">
    <source>
        <dbReference type="EMBL" id="CAY78561.1"/>
    </source>
</evidence>
<evidence type="ECO:0000256" key="1">
    <source>
        <dbReference type="SAM" id="Phobius"/>
    </source>
</evidence>
<accession>C8Z4X2</accession>
<proteinExistence type="predicted"/>
<feature type="transmembrane region" description="Helical" evidence="1">
    <location>
        <begin position="100"/>
        <end position="130"/>
    </location>
</feature>